<evidence type="ECO:0000313" key="7">
    <source>
        <dbReference type="Proteomes" id="UP000192284"/>
    </source>
</evidence>
<dbReference type="InterPro" id="IPR049513">
    <property type="entry name" value="TetR_C_40"/>
</dbReference>
<proteinExistence type="predicted"/>
<dbReference type="GO" id="GO:0003700">
    <property type="term" value="F:DNA-binding transcription factor activity"/>
    <property type="evidence" value="ECO:0007669"/>
    <property type="project" value="TreeGrafter"/>
</dbReference>
<dbReference type="PANTHER" id="PTHR30055:SF234">
    <property type="entry name" value="HTH-TYPE TRANSCRIPTIONAL REGULATOR BETI"/>
    <property type="match status" value="1"/>
</dbReference>
<dbReference type="AlphaFoldDB" id="A0A1X0A1E0"/>
<evidence type="ECO:0000256" key="3">
    <source>
        <dbReference type="ARBA" id="ARBA00023163"/>
    </source>
</evidence>
<dbReference type="InterPro" id="IPR001647">
    <property type="entry name" value="HTH_TetR"/>
</dbReference>
<dbReference type="RefSeq" id="WP_083112361.1">
    <property type="nucleotide sequence ID" value="NZ_JACKTS010000016.1"/>
</dbReference>
<organism evidence="6 7">
    <name type="scientific">Mycobacterium angelicum</name>
    <dbReference type="NCBI Taxonomy" id="470074"/>
    <lineage>
        <taxon>Bacteria</taxon>
        <taxon>Bacillati</taxon>
        <taxon>Actinomycetota</taxon>
        <taxon>Actinomycetes</taxon>
        <taxon>Mycobacteriales</taxon>
        <taxon>Mycobacteriaceae</taxon>
        <taxon>Mycobacterium</taxon>
    </lineage>
</organism>
<evidence type="ECO:0000256" key="4">
    <source>
        <dbReference type="PROSITE-ProRule" id="PRU00335"/>
    </source>
</evidence>
<feature type="DNA-binding region" description="H-T-H motif" evidence="4">
    <location>
        <begin position="38"/>
        <end position="57"/>
    </location>
</feature>
<keyword evidence="2 4" id="KW-0238">DNA-binding</keyword>
<keyword evidence="1" id="KW-0805">Transcription regulation</keyword>
<comment type="caution">
    <text evidence="6">The sequence shown here is derived from an EMBL/GenBank/DDBJ whole genome shotgun (WGS) entry which is preliminary data.</text>
</comment>
<keyword evidence="3" id="KW-0804">Transcription</keyword>
<evidence type="ECO:0000313" key="6">
    <source>
        <dbReference type="EMBL" id="ORA23879.1"/>
    </source>
</evidence>
<name>A0A1X0A1E0_MYCAN</name>
<dbReference type="Pfam" id="PF21306">
    <property type="entry name" value="TetR_C_40"/>
    <property type="match status" value="1"/>
</dbReference>
<dbReference type="Gene3D" id="1.10.357.10">
    <property type="entry name" value="Tetracycline Repressor, domain 2"/>
    <property type="match status" value="1"/>
</dbReference>
<dbReference type="InterPro" id="IPR050109">
    <property type="entry name" value="HTH-type_TetR-like_transc_reg"/>
</dbReference>
<dbReference type="OrthoDB" id="3481545at2"/>
<dbReference type="InterPro" id="IPR009057">
    <property type="entry name" value="Homeodomain-like_sf"/>
</dbReference>
<evidence type="ECO:0000256" key="2">
    <source>
        <dbReference type="ARBA" id="ARBA00023125"/>
    </source>
</evidence>
<dbReference type="PROSITE" id="PS50977">
    <property type="entry name" value="HTH_TETR_2"/>
    <property type="match status" value="1"/>
</dbReference>
<gene>
    <name evidence="6" type="ORF">BST12_06970</name>
</gene>
<dbReference type="Proteomes" id="UP000192284">
    <property type="component" value="Unassembled WGS sequence"/>
</dbReference>
<dbReference type="EMBL" id="MVHE01000006">
    <property type="protein sequence ID" value="ORA23879.1"/>
    <property type="molecule type" value="Genomic_DNA"/>
</dbReference>
<evidence type="ECO:0000256" key="1">
    <source>
        <dbReference type="ARBA" id="ARBA00023015"/>
    </source>
</evidence>
<dbReference type="GO" id="GO:0000976">
    <property type="term" value="F:transcription cis-regulatory region binding"/>
    <property type="evidence" value="ECO:0007669"/>
    <property type="project" value="TreeGrafter"/>
</dbReference>
<protein>
    <submittedName>
        <fullName evidence="6">TetR family transcriptional regulator</fullName>
    </submittedName>
</protein>
<dbReference type="PANTHER" id="PTHR30055">
    <property type="entry name" value="HTH-TYPE TRANSCRIPTIONAL REGULATOR RUTR"/>
    <property type="match status" value="1"/>
</dbReference>
<dbReference type="SUPFAM" id="SSF46689">
    <property type="entry name" value="Homeodomain-like"/>
    <property type="match status" value="1"/>
</dbReference>
<evidence type="ECO:0000259" key="5">
    <source>
        <dbReference type="PROSITE" id="PS50977"/>
    </source>
</evidence>
<keyword evidence="7" id="KW-1185">Reference proteome</keyword>
<reference evidence="6 7" key="1">
    <citation type="submission" date="2017-02" db="EMBL/GenBank/DDBJ databases">
        <title>The new phylogeny of genus Mycobacterium.</title>
        <authorList>
            <person name="Tortoli E."/>
            <person name="Trovato A."/>
            <person name="Cirillo D.M."/>
        </authorList>
    </citation>
    <scope>NUCLEOTIDE SEQUENCE [LARGE SCALE GENOMIC DNA]</scope>
    <source>
        <strain evidence="6 7">DSM 45057</strain>
    </source>
</reference>
<feature type="domain" description="HTH tetR-type" evidence="5">
    <location>
        <begin position="15"/>
        <end position="75"/>
    </location>
</feature>
<accession>A0A1X0A1E0</accession>
<sequence length="234" mass="24935">MADVDNRPNRLQLRKQRTRAALIAAAQGFIAAGKFNVPIQDISEAADVGVGSFYNHFETKEELFEAAINEVLDAHGALLDALTASIDDPTERFAFSFRLTGRMFPLPQSRIVLNHGLALITADRGLGPRAKRDIAAAAAAGRLTVTDPQLAMAVAAGMLLGLGELLQAEPERDAAQVTDQIAEDMLKMFGMAAEEARTVCCTPVGLDALGRLQAAVQPPSQTDIVGTAAARWRA</sequence>
<dbReference type="Pfam" id="PF00440">
    <property type="entry name" value="TetR_N"/>
    <property type="match status" value="1"/>
</dbReference>